<accession>A0A0D0S124</accession>
<proteinExistence type="predicted"/>
<dbReference type="InterPro" id="IPR036259">
    <property type="entry name" value="MFS_trans_sf"/>
</dbReference>
<comment type="caution">
    <text evidence="8">The sequence shown here is derived from an EMBL/GenBank/DDBJ whole genome shotgun (WGS) entry which is preliminary data.</text>
</comment>
<evidence type="ECO:0000256" key="4">
    <source>
        <dbReference type="ARBA" id="ARBA00022692"/>
    </source>
</evidence>
<dbReference type="PANTHER" id="PTHR23513">
    <property type="entry name" value="INTEGRAL MEMBRANE EFFLUX PROTEIN-RELATED"/>
    <property type="match status" value="1"/>
</dbReference>
<dbReference type="GO" id="GO:0016746">
    <property type="term" value="F:acyltransferase activity"/>
    <property type="evidence" value="ECO:0007669"/>
    <property type="project" value="UniProtKB-KW"/>
</dbReference>
<dbReference type="GeneID" id="7038359"/>
<evidence type="ECO:0000256" key="5">
    <source>
        <dbReference type="ARBA" id="ARBA00022989"/>
    </source>
</evidence>
<feature type="transmembrane region" description="Helical" evidence="7">
    <location>
        <begin position="223"/>
        <end position="244"/>
    </location>
</feature>
<dbReference type="AlphaFoldDB" id="A0A0D0S124"/>
<dbReference type="Gene3D" id="1.20.1250.20">
    <property type="entry name" value="MFS general substrate transporter like domains"/>
    <property type="match status" value="2"/>
</dbReference>
<evidence type="ECO:0000256" key="6">
    <source>
        <dbReference type="ARBA" id="ARBA00023136"/>
    </source>
</evidence>
<feature type="transmembrane region" description="Helical" evidence="7">
    <location>
        <begin position="39"/>
        <end position="63"/>
    </location>
</feature>
<dbReference type="SUPFAM" id="SSF103473">
    <property type="entry name" value="MFS general substrate transporter"/>
    <property type="match status" value="1"/>
</dbReference>
<keyword evidence="5 7" id="KW-1133">Transmembrane helix</keyword>
<keyword evidence="8" id="KW-0808">Transferase</keyword>
<evidence type="ECO:0000256" key="7">
    <source>
        <dbReference type="SAM" id="Phobius"/>
    </source>
</evidence>
<evidence type="ECO:0000256" key="3">
    <source>
        <dbReference type="ARBA" id="ARBA00022475"/>
    </source>
</evidence>
<dbReference type="RefSeq" id="WP_012575646.1">
    <property type="nucleotide sequence ID" value="NZ_JXTH01000007.1"/>
</dbReference>
<sequence length="416" mass="47545">MRNKMFHFFWIGQSFANFGDVFYIVSLITYLYHLTSKSMATAFVTFLVTLSLSISGIIAPIFFEKFKLKIILAYGQMFKTILLMILCIYINMNIVSNVWLIYTVVLCISFFDGISNPIKSSLIPLVVKREEILKANSMLNTLDQFIKLSAWPIGSLIIAFLSPAFLINMTLLLYMISCFFMFLLNIEETSKRENVNRKGTKKVPSSMSIGWKYTFTNQHSKSISFMTLFEGVGNGVWISAILYVYVKEQLHLGEEWWGYINSIFFGGMVIGGFLIIKFNKFIEASQQTIVLSTPFIIATVTFLFGNEQYAWLSLFWSMIYGITEQFRFVSLQTILQKNTEPHLLPNVFAVQGVISTITFGVSTLLLSFIADTYGITSAFYTSALCYIISGLISYKNKEIWKNEEQNLKNVTTTLKQ</sequence>
<reference evidence="8 9" key="1">
    <citation type="submission" date="2015-01" db="EMBL/GenBank/DDBJ databases">
        <title>Draft genome of Anoxybacillus thermarum strain AF/04.</title>
        <authorList>
            <person name="Poli A."/>
            <person name="Nicolaus B."/>
            <person name="Chan K.-G."/>
            <person name="Kahar U.M."/>
            <person name="Yaakob A.S."/>
            <person name="Chan C.S."/>
            <person name="Goh K.M."/>
        </authorList>
    </citation>
    <scope>NUCLEOTIDE SEQUENCE [LARGE SCALE GENOMIC DNA]</scope>
    <source>
        <strain evidence="8 9">AF/04</strain>
    </source>
</reference>
<dbReference type="CDD" id="cd06173">
    <property type="entry name" value="MFS_MefA_like"/>
    <property type="match status" value="1"/>
</dbReference>
<keyword evidence="2" id="KW-0813">Transport</keyword>
<dbReference type="PATRIC" id="fig|404937.3.peg.577"/>
<feature type="transmembrane region" description="Helical" evidence="7">
    <location>
        <begin position="343"/>
        <end position="369"/>
    </location>
</feature>
<feature type="transmembrane region" description="Helical" evidence="7">
    <location>
        <begin position="70"/>
        <end position="92"/>
    </location>
</feature>
<gene>
    <name evidence="8" type="ORF">LH47_00564</name>
</gene>
<dbReference type="EMBL" id="JXTH01000007">
    <property type="protein sequence ID" value="KIQ95310.1"/>
    <property type="molecule type" value="Genomic_DNA"/>
</dbReference>
<feature type="transmembrane region" description="Helical" evidence="7">
    <location>
        <begin position="256"/>
        <end position="276"/>
    </location>
</feature>
<dbReference type="Proteomes" id="UP000032102">
    <property type="component" value="Unassembled WGS sequence"/>
</dbReference>
<dbReference type="GO" id="GO:0005886">
    <property type="term" value="C:plasma membrane"/>
    <property type="evidence" value="ECO:0007669"/>
    <property type="project" value="UniProtKB-SubCell"/>
</dbReference>
<dbReference type="InterPro" id="IPR010290">
    <property type="entry name" value="TM_effector"/>
</dbReference>
<feature type="transmembrane region" description="Helical" evidence="7">
    <location>
        <begin position="288"/>
        <end position="305"/>
    </location>
</feature>
<organism evidence="8 9">
    <name type="scientific">Anoxybacillus thermarum</name>
    <dbReference type="NCBI Taxonomy" id="404937"/>
    <lineage>
        <taxon>Bacteria</taxon>
        <taxon>Bacillati</taxon>
        <taxon>Bacillota</taxon>
        <taxon>Bacilli</taxon>
        <taxon>Bacillales</taxon>
        <taxon>Anoxybacillaceae</taxon>
        <taxon>Anoxybacillus</taxon>
    </lineage>
</organism>
<evidence type="ECO:0000313" key="8">
    <source>
        <dbReference type="EMBL" id="KIQ95310.1"/>
    </source>
</evidence>
<evidence type="ECO:0000313" key="9">
    <source>
        <dbReference type="Proteomes" id="UP000032102"/>
    </source>
</evidence>
<keyword evidence="9" id="KW-1185">Reference proteome</keyword>
<keyword evidence="6 7" id="KW-0472">Membrane</keyword>
<dbReference type="Pfam" id="PF05977">
    <property type="entry name" value="MFS_3"/>
    <property type="match status" value="1"/>
</dbReference>
<feature type="transmembrane region" description="Helical" evidence="7">
    <location>
        <begin position="311"/>
        <end position="331"/>
    </location>
</feature>
<keyword evidence="3" id="KW-1003">Cell membrane</keyword>
<keyword evidence="8" id="KW-0012">Acyltransferase</keyword>
<evidence type="ECO:0000256" key="1">
    <source>
        <dbReference type="ARBA" id="ARBA00004651"/>
    </source>
</evidence>
<evidence type="ECO:0000256" key="2">
    <source>
        <dbReference type="ARBA" id="ARBA00022448"/>
    </source>
</evidence>
<name>A0A0D0S124_9BACL</name>
<protein>
    <submittedName>
        <fullName evidence="8">2-acyl-glycerophospho-ethanolamine acyltransferase</fullName>
    </submittedName>
</protein>
<feature type="transmembrane region" description="Helical" evidence="7">
    <location>
        <begin position="165"/>
        <end position="184"/>
    </location>
</feature>
<dbReference type="PANTHER" id="PTHR23513:SF19">
    <property type="entry name" value="MAJOR FACILITATOR SUPERFAMILY (MFS) PROFILE DOMAIN-CONTAINING PROTEIN"/>
    <property type="match status" value="1"/>
</dbReference>
<keyword evidence="4 7" id="KW-0812">Transmembrane</keyword>
<feature type="transmembrane region" description="Helical" evidence="7">
    <location>
        <begin position="7"/>
        <end position="33"/>
    </location>
</feature>
<feature type="transmembrane region" description="Helical" evidence="7">
    <location>
        <begin position="375"/>
        <end position="394"/>
    </location>
</feature>
<comment type="subcellular location">
    <subcellularLocation>
        <location evidence="1">Cell membrane</location>
        <topology evidence="1">Multi-pass membrane protein</topology>
    </subcellularLocation>
</comment>